<gene>
    <name evidence="4" type="ORF">GGR37_000206</name>
</gene>
<keyword evidence="1 4" id="KW-0560">Oxidoreductase</keyword>
<dbReference type="EC" id="1.1.1.79" evidence="4"/>
<dbReference type="Pfam" id="PF02826">
    <property type="entry name" value="2-Hacid_dh_C"/>
    <property type="match status" value="1"/>
</dbReference>
<evidence type="ECO:0000256" key="1">
    <source>
        <dbReference type="ARBA" id="ARBA00023002"/>
    </source>
</evidence>
<dbReference type="GO" id="GO:0016618">
    <property type="term" value="F:hydroxypyruvate reductase [NAD(P)H] activity"/>
    <property type="evidence" value="ECO:0007669"/>
    <property type="project" value="UniProtKB-EC"/>
</dbReference>
<sequence>MAEEDPLEVTLLYHGLEERGRVWCDIATRRVPEIPFLRWGHDDVDPLAVRYIAAWNAPPEFIAQFPNLEILFSVGAGIDQLPLAALPPQVRVVRMVEQGIITGMAEYVAMACLALHRDLPFFISEQRAGRWSYRHTRLASESRVGIMGLGELGRASLEMLRPLGFPLSGWSRSARTIEGVTCFAGEAGFDAFLAQTDILICLLPLTEGTRGILCRETFAKMPVGSAVVNAGRGGHLVANDLIAALDSGQLRAAMLDVTSPEPLPETHAFYRHPAIFLTPHVAAETRHETAGNVLADNLERLLAGEAMLGEVDRTRGY</sequence>
<dbReference type="GO" id="GO:0051287">
    <property type="term" value="F:NAD binding"/>
    <property type="evidence" value="ECO:0007669"/>
    <property type="project" value="InterPro"/>
</dbReference>
<proteinExistence type="predicted"/>
<feature type="domain" description="D-isomer specific 2-hydroxyacid dehydrogenase NAD-binding" evidence="3">
    <location>
        <begin position="110"/>
        <end position="282"/>
    </location>
</feature>
<dbReference type="Gene3D" id="3.40.50.720">
    <property type="entry name" value="NAD(P)-binding Rossmann-like Domain"/>
    <property type="match status" value="2"/>
</dbReference>
<dbReference type="GO" id="GO:0030267">
    <property type="term" value="F:glyoxylate reductase (NADPH) activity"/>
    <property type="evidence" value="ECO:0007669"/>
    <property type="project" value="UniProtKB-EC"/>
</dbReference>
<keyword evidence="4" id="KW-0670">Pyruvate</keyword>
<dbReference type="RefSeq" id="WP_258536940.1">
    <property type="nucleotide sequence ID" value="NZ_JACHOA010000001.1"/>
</dbReference>
<dbReference type="Proteomes" id="UP000538566">
    <property type="component" value="Unassembled WGS sequence"/>
</dbReference>
<dbReference type="CDD" id="cd12164">
    <property type="entry name" value="GDH_like_2"/>
    <property type="match status" value="1"/>
</dbReference>
<dbReference type="PANTHER" id="PTHR43333">
    <property type="entry name" value="2-HACID_DH_C DOMAIN-CONTAINING PROTEIN"/>
    <property type="match status" value="1"/>
</dbReference>
<organism evidence="4 5">
    <name type="scientific">Novosphingobium taihuense</name>
    <dbReference type="NCBI Taxonomy" id="260085"/>
    <lineage>
        <taxon>Bacteria</taxon>
        <taxon>Pseudomonadati</taxon>
        <taxon>Pseudomonadota</taxon>
        <taxon>Alphaproteobacteria</taxon>
        <taxon>Sphingomonadales</taxon>
        <taxon>Sphingomonadaceae</taxon>
        <taxon>Novosphingobium</taxon>
    </lineage>
</organism>
<dbReference type="SUPFAM" id="SSF51735">
    <property type="entry name" value="NAD(P)-binding Rossmann-fold domains"/>
    <property type="match status" value="1"/>
</dbReference>
<evidence type="ECO:0000313" key="5">
    <source>
        <dbReference type="Proteomes" id="UP000538566"/>
    </source>
</evidence>
<dbReference type="EMBL" id="JACHOA010000001">
    <property type="protein sequence ID" value="MBB4611960.1"/>
    <property type="molecule type" value="Genomic_DNA"/>
</dbReference>
<dbReference type="PANTHER" id="PTHR43333:SF1">
    <property type="entry name" value="D-ISOMER SPECIFIC 2-HYDROXYACID DEHYDROGENASE NAD-BINDING DOMAIN-CONTAINING PROTEIN"/>
    <property type="match status" value="1"/>
</dbReference>
<keyword evidence="5" id="KW-1185">Reference proteome</keyword>
<dbReference type="SUPFAM" id="SSF52283">
    <property type="entry name" value="Formate/glycerate dehydrogenase catalytic domain-like"/>
    <property type="match status" value="1"/>
</dbReference>
<evidence type="ECO:0000256" key="2">
    <source>
        <dbReference type="ARBA" id="ARBA00023027"/>
    </source>
</evidence>
<dbReference type="InterPro" id="IPR006140">
    <property type="entry name" value="D-isomer_DH_NAD-bd"/>
</dbReference>
<comment type="caution">
    <text evidence="4">The sequence shown here is derived from an EMBL/GenBank/DDBJ whole genome shotgun (WGS) entry which is preliminary data.</text>
</comment>
<evidence type="ECO:0000313" key="4">
    <source>
        <dbReference type="EMBL" id="MBB4611960.1"/>
    </source>
</evidence>
<dbReference type="InterPro" id="IPR036291">
    <property type="entry name" value="NAD(P)-bd_dom_sf"/>
</dbReference>
<keyword evidence="2" id="KW-0520">NAD</keyword>
<accession>A0A7W7EU36</accession>
<name>A0A7W7EU36_9SPHN</name>
<evidence type="ECO:0000259" key="3">
    <source>
        <dbReference type="Pfam" id="PF02826"/>
    </source>
</evidence>
<reference evidence="4 5" key="1">
    <citation type="submission" date="2020-08" db="EMBL/GenBank/DDBJ databases">
        <title>Genomic Encyclopedia of Type Strains, Phase IV (KMG-IV): sequencing the most valuable type-strain genomes for metagenomic binning, comparative biology and taxonomic classification.</title>
        <authorList>
            <person name="Goeker M."/>
        </authorList>
    </citation>
    <scope>NUCLEOTIDE SEQUENCE [LARGE SCALE GENOMIC DNA]</scope>
    <source>
        <strain evidence="4 5">DSM 17507</strain>
    </source>
</reference>
<dbReference type="EC" id="1.1.1.81" evidence="4"/>
<protein>
    <submittedName>
        <fullName evidence="4">Glyoxylate/hydroxypyruvate reductase A</fullName>
        <ecNumber evidence="4">1.1.1.79</ecNumber>
        <ecNumber evidence="4">1.1.1.81</ecNumber>
    </submittedName>
</protein>
<dbReference type="AlphaFoldDB" id="A0A7W7EU36"/>